<evidence type="ECO:0000313" key="3">
    <source>
        <dbReference type="Proteomes" id="UP000306635"/>
    </source>
</evidence>
<dbReference type="Pfam" id="PF09498">
    <property type="entry name" value="DUF2388"/>
    <property type="match status" value="1"/>
</dbReference>
<feature type="compositionally biased region" description="Polar residues" evidence="1">
    <location>
        <begin position="25"/>
        <end position="37"/>
    </location>
</feature>
<feature type="region of interest" description="Disordered" evidence="1">
    <location>
        <begin position="25"/>
        <end position="44"/>
    </location>
</feature>
<dbReference type="RefSeq" id="WP_138523419.1">
    <property type="nucleotide sequence ID" value="NZ_JAOCBK010000003.1"/>
</dbReference>
<name>A0A5R9R2E4_9PSED</name>
<evidence type="ECO:0000256" key="1">
    <source>
        <dbReference type="SAM" id="MobiDB-lite"/>
    </source>
</evidence>
<organism evidence="2 3">
    <name type="scientific">Pseudomonas nicosulfuronedens</name>
    <dbReference type="NCBI Taxonomy" id="2571105"/>
    <lineage>
        <taxon>Bacteria</taxon>
        <taxon>Pseudomonadati</taxon>
        <taxon>Pseudomonadota</taxon>
        <taxon>Gammaproteobacteria</taxon>
        <taxon>Pseudomonadales</taxon>
        <taxon>Pseudomonadaceae</taxon>
        <taxon>Pseudomonas</taxon>
    </lineage>
</organism>
<dbReference type="AlphaFoldDB" id="A0A5R9R2E4"/>
<accession>A0A5R9R2E4</accession>
<gene>
    <name evidence="2" type="ORF">FAS41_14695</name>
</gene>
<dbReference type="InterPro" id="IPR012661">
    <property type="entry name" value="CHP02448"/>
</dbReference>
<sequence length="44" mass="4644">MTDATGSAASNGEINGPCLEAALRQSRQQSPIANTVIHNGYRRS</sequence>
<dbReference type="Proteomes" id="UP000306635">
    <property type="component" value="Unassembled WGS sequence"/>
</dbReference>
<reference evidence="2 3" key="1">
    <citation type="submission" date="2019-04" db="EMBL/GenBank/DDBJ databases">
        <authorList>
            <person name="Li M."/>
        </authorList>
    </citation>
    <scope>NUCLEOTIDE SEQUENCE [LARGE SCALE GENOMIC DNA]</scope>
    <source>
        <strain evidence="2 3">LAM1902</strain>
    </source>
</reference>
<protein>
    <submittedName>
        <fullName evidence="2">DUF2388 domain-containing protein</fullName>
    </submittedName>
</protein>
<keyword evidence="3" id="KW-1185">Reference proteome</keyword>
<evidence type="ECO:0000313" key="2">
    <source>
        <dbReference type="EMBL" id="TLX76813.1"/>
    </source>
</evidence>
<proteinExistence type="predicted"/>
<dbReference type="EMBL" id="SWDV01000014">
    <property type="protein sequence ID" value="TLX76813.1"/>
    <property type="molecule type" value="Genomic_DNA"/>
</dbReference>
<comment type="caution">
    <text evidence="2">The sequence shown here is derived from an EMBL/GenBank/DDBJ whole genome shotgun (WGS) entry which is preliminary data.</text>
</comment>